<sequence length="222" mass="24363">MTIRRSQDGAAGFTLLELMVALAILGLVSLMLFGGLRFGLNAWTRESAHANAVSDIGVAQGFLRRAIGEAYPLFQVDGEDKRVNPFVGSRRALEFLAPTPASLGSGGRQRYSIGTETAGARTDLVIWSQPELAADPAKRWKTILVPGIRTLSIDYFGRQGDEEEAHWHDAWQDASHLPELVRLQVAFAADDFRTWPEFVVAPRIAVDANCVYDPLTHGCKGR</sequence>
<dbReference type="AlphaFoldDB" id="A0A8J2Z1D1"/>
<dbReference type="Pfam" id="PF07963">
    <property type="entry name" value="N_methyl"/>
    <property type="match status" value="1"/>
</dbReference>
<dbReference type="InterPro" id="IPR045584">
    <property type="entry name" value="Pilin-like"/>
</dbReference>
<protein>
    <submittedName>
        <fullName evidence="2">General secretion pathway protein GspJ</fullName>
    </submittedName>
</protein>
<organism evidence="2 3">
    <name type="scientific">Aliidongia dinghuensis</name>
    <dbReference type="NCBI Taxonomy" id="1867774"/>
    <lineage>
        <taxon>Bacteria</taxon>
        <taxon>Pseudomonadati</taxon>
        <taxon>Pseudomonadota</taxon>
        <taxon>Alphaproteobacteria</taxon>
        <taxon>Rhodospirillales</taxon>
        <taxon>Dongiaceae</taxon>
        <taxon>Aliidongia</taxon>
    </lineage>
</organism>
<evidence type="ECO:0000313" key="2">
    <source>
        <dbReference type="EMBL" id="GGF51443.1"/>
    </source>
</evidence>
<reference evidence="2" key="2">
    <citation type="submission" date="2020-09" db="EMBL/GenBank/DDBJ databases">
        <authorList>
            <person name="Sun Q."/>
            <person name="Zhou Y."/>
        </authorList>
    </citation>
    <scope>NUCLEOTIDE SEQUENCE</scope>
    <source>
        <strain evidence="2">CGMCC 1.15725</strain>
    </source>
</reference>
<dbReference type="EMBL" id="BMJQ01000040">
    <property type="protein sequence ID" value="GGF51443.1"/>
    <property type="molecule type" value="Genomic_DNA"/>
</dbReference>
<dbReference type="NCBIfam" id="TIGR02532">
    <property type="entry name" value="IV_pilin_GFxxxE"/>
    <property type="match status" value="1"/>
</dbReference>
<dbReference type="PROSITE" id="PS00409">
    <property type="entry name" value="PROKAR_NTER_METHYL"/>
    <property type="match status" value="1"/>
</dbReference>
<feature type="transmembrane region" description="Helical" evidence="1">
    <location>
        <begin position="12"/>
        <end position="36"/>
    </location>
</feature>
<keyword evidence="3" id="KW-1185">Reference proteome</keyword>
<proteinExistence type="predicted"/>
<gene>
    <name evidence="2" type="ORF">GCM10011611_67380</name>
</gene>
<reference evidence="2" key="1">
    <citation type="journal article" date="2014" name="Int. J. Syst. Evol. Microbiol.">
        <title>Complete genome sequence of Corynebacterium casei LMG S-19264T (=DSM 44701T), isolated from a smear-ripened cheese.</title>
        <authorList>
            <consortium name="US DOE Joint Genome Institute (JGI-PGF)"/>
            <person name="Walter F."/>
            <person name="Albersmeier A."/>
            <person name="Kalinowski J."/>
            <person name="Ruckert C."/>
        </authorList>
    </citation>
    <scope>NUCLEOTIDE SEQUENCE</scope>
    <source>
        <strain evidence="2">CGMCC 1.15725</strain>
    </source>
</reference>
<keyword evidence="1" id="KW-1133">Transmembrane helix</keyword>
<dbReference type="SUPFAM" id="SSF54523">
    <property type="entry name" value="Pili subunits"/>
    <property type="match status" value="1"/>
</dbReference>
<evidence type="ECO:0000313" key="3">
    <source>
        <dbReference type="Proteomes" id="UP000646365"/>
    </source>
</evidence>
<keyword evidence="1" id="KW-0812">Transmembrane</keyword>
<dbReference type="InterPro" id="IPR012902">
    <property type="entry name" value="N_methyl_site"/>
</dbReference>
<evidence type="ECO:0000256" key="1">
    <source>
        <dbReference type="SAM" id="Phobius"/>
    </source>
</evidence>
<keyword evidence="1" id="KW-0472">Membrane</keyword>
<accession>A0A8J2Z1D1</accession>
<dbReference type="RefSeq" id="WP_189052613.1">
    <property type="nucleotide sequence ID" value="NZ_BMJQ01000040.1"/>
</dbReference>
<dbReference type="Proteomes" id="UP000646365">
    <property type="component" value="Unassembled WGS sequence"/>
</dbReference>
<name>A0A8J2Z1D1_9PROT</name>
<comment type="caution">
    <text evidence="2">The sequence shown here is derived from an EMBL/GenBank/DDBJ whole genome shotgun (WGS) entry which is preliminary data.</text>
</comment>